<dbReference type="Pfam" id="PF06653">
    <property type="entry name" value="Claudin_3"/>
    <property type="match status" value="1"/>
</dbReference>
<feature type="transmembrane region" description="Helical" evidence="1">
    <location>
        <begin position="134"/>
        <end position="164"/>
    </location>
</feature>
<feature type="transmembrane region" description="Helical" evidence="1">
    <location>
        <begin position="187"/>
        <end position="207"/>
    </location>
</feature>
<evidence type="ECO:0000256" key="1">
    <source>
        <dbReference type="SAM" id="Phobius"/>
    </source>
</evidence>
<dbReference type="OrthoDB" id="5823731at2759"/>
<dbReference type="Proteomes" id="UP000580250">
    <property type="component" value="Unassembled WGS sequence"/>
</dbReference>
<dbReference type="EMBL" id="CAJEWN010001819">
    <property type="protein sequence ID" value="CAD2200246.1"/>
    <property type="molecule type" value="Genomic_DNA"/>
</dbReference>
<dbReference type="AlphaFoldDB" id="A0A6V7XLN4"/>
<reference evidence="2 3" key="1">
    <citation type="submission" date="2020-08" db="EMBL/GenBank/DDBJ databases">
        <authorList>
            <person name="Koutsovoulos G."/>
            <person name="Danchin GJ E."/>
        </authorList>
    </citation>
    <scope>NUCLEOTIDE SEQUENCE [LARGE SCALE GENOMIC DNA]</scope>
</reference>
<keyword evidence="1" id="KW-0812">Transmembrane</keyword>
<keyword evidence="1" id="KW-0472">Membrane</keyword>
<organism evidence="2 3">
    <name type="scientific">Meloidogyne enterolobii</name>
    <name type="common">Root-knot nematode worm</name>
    <name type="synonym">Meloidogyne mayaguensis</name>
    <dbReference type="NCBI Taxonomy" id="390850"/>
    <lineage>
        <taxon>Eukaryota</taxon>
        <taxon>Metazoa</taxon>
        <taxon>Ecdysozoa</taxon>
        <taxon>Nematoda</taxon>
        <taxon>Chromadorea</taxon>
        <taxon>Rhabditida</taxon>
        <taxon>Tylenchina</taxon>
        <taxon>Tylenchomorpha</taxon>
        <taxon>Tylenchoidea</taxon>
        <taxon>Meloidogynidae</taxon>
        <taxon>Meloidogyninae</taxon>
        <taxon>Meloidogyne</taxon>
    </lineage>
</organism>
<keyword evidence="1" id="KW-1133">Transmembrane helix</keyword>
<evidence type="ECO:0000313" key="2">
    <source>
        <dbReference type="EMBL" id="CAD2200246.1"/>
    </source>
</evidence>
<evidence type="ECO:0000313" key="3">
    <source>
        <dbReference type="Proteomes" id="UP000580250"/>
    </source>
</evidence>
<proteinExistence type="predicted"/>
<sequence>MCISKLGQTIYGVLALTIVALTLASMFTPGWRKINAEVKEGEDRSKIINQTISLGIFPFSCGWELGKSELHLNKSETDANCQKWWENQPTYEKFVLVFMILALLCSIAAFIWNALTFCCCIGKGFFCEDFSKKIFFVGGIFRPLPSLASASAFLLLFALVIYYFNNDKDIEVLKAWDNIKTIEDNDISYSFFLALGAFVLCLVNCLVGSVVMSAAEKCC</sequence>
<dbReference type="Gene3D" id="1.20.140.150">
    <property type="match status" value="1"/>
</dbReference>
<accession>A0A6V7XLN4</accession>
<comment type="caution">
    <text evidence="2">The sequence shown here is derived from an EMBL/GenBank/DDBJ whole genome shotgun (WGS) entry which is preliminary data.</text>
</comment>
<name>A0A6V7XLN4_MELEN</name>
<dbReference type="PANTHER" id="PTHR37446">
    <property type="entry name" value="CLAUDIN-LIKE IN CAENORHABDITIS"/>
    <property type="match status" value="1"/>
</dbReference>
<dbReference type="PANTHER" id="PTHR37446:SF1">
    <property type="entry name" value="CLAUDIN"/>
    <property type="match status" value="1"/>
</dbReference>
<feature type="transmembrane region" description="Helical" evidence="1">
    <location>
        <begin position="94"/>
        <end position="122"/>
    </location>
</feature>
<protein>
    <submittedName>
        <fullName evidence="2">Uncharacterized protein</fullName>
    </submittedName>
</protein>
<gene>
    <name evidence="2" type="ORF">MENT_LOCUS53699</name>
</gene>
<feature type="transmembrane region" description="Helical" evidence="1">
    <location>
        <begin position="6"/>
        <end position="27"/>
    </location>
</feature>
<dbReference type="InterPro" id="IPR009545">
    <property type="entry name" value="Claudin-like"/>
</dbReference>